<gene>
    <name evidence="3" type="ORF">g.41607</name>
</gene>
<evidence type="ECO:0000259" key="2">
    <source>
        <dbReference type="SMART" id="SM00703"/>
    </source>
</evidence>
<accession>A0A1B6KMW3</accession>
<dbReference type="AlphaFoldDB" id="A0A1B6KMW3"/>
<evidence type="ECO:0000313" key="3">
    <source>
        <dbReference type="EMBL" id="JAT12798.1"/>
    </source>
</evidence>
<dbReference type="GO" id="GO:0016747">
    <property type="term" value="F:acyltransferase activity, transferring groups other than amino-acyl groups"/>
    <property type="evidence" value="ECO:0007669"/>
    <property type="project" value="InterPro"/>
</dbReference>
<dbReference type="SMART" id="SM00703">
    <property type="entry name" value="NRF"/>
    <property type="match status" value="1"/>
</dbReference>
<feature type="transmembrane region" description="Helical" evidence="1">
    <location>
        <begin position="218"/>
        <end position="240"/>
    </location>
</feature>
<dbReference type="InterPro" id="IPR002656">
    <property type="entry name" value="Acyl_transf_3_dom"/>
</dbReference>
<organism evidence="3">
    <name type="scientific">Graphocephala atropunctata</name>
    <dbReference type="NCBI Taxonomy" id="36148"/>
    <lineage>
        <taxon>Eukaryota</taxon>
        <taxon>Metazoa</taxon>
        <taxon>Ecdysozoa</taxon>
        <taxon>Arthropoda</taxon>
        <taxon>Hexapoda</taxon>
        <taxon>Insecta</taxon>
        <taxon>Pterygota</taxon>
        <taxon>Neoptera</taxon>
        <taxon>Paraneoptera</taxon>
        <taxon>Hemiptera</taxon>
        <taxon>Auchenorrhyncha</taxon>
        <taxon>Membracoidea</taxon>
        <taxon>Cicadellidae</taxon>
        <taxon>Cicadellinae</taxon>
        <taxon>Cicadellini</taxon>
        <taxon>Graphocephala</taxon>
    </lineage>
</organism>
<feature type="transmembrane region" description="Helical" evidence="1">
    <location>
        <begin position="641"/>
        <end position="661"/>
    </location>
</feature>
<dbReference type="PANTHER" id="PTHR11161:SF0">
    <property type="entry name" value="O-ACYLTRANSFERASE LIKE PROTEIN"/>
    <property type="match status" value="1"/>
</dbReference>
<sequence length="696" mass="79049">VYVLRCAVDMGGRVFVIFLSLGVFLLTSGKDVFEERMPEIRERLDHMRKILLPVPEDMLQEAWYLIGSYVIPLDSQTERCRNHSALLFNSFLNSEMWALRMVDASGKPGAGIMDGNIMDLGDYDECVAVSAPHGLFRGQHCIVETRGLLPPDQFDKGSPPETFLAMIRKDVMFSVCVPDSCTVQDVKAHMDVTLNSVNATALMYNSSCSSATSPPLDLADYLTILLLLIIIVLMVLSTWYEHLTPKSERNALLVSFSMTSNTSQLLSTASPANILSCLHGLRFFAMSWIILGHRFMHVNLVPIRFSSVYLHNVDSLAWAPLQSVNLAVEIFFLLSGTLAAYNFLRDRLKGNRFNYFSFFLNRYRRLTPPLLLVTLLYATLVIRVTDGPVWKRLFGKYHETCQKDWWLNFLYISNFFTTHVCVPQTWYLSVDFQLHMLSPLLLLLIYKQQTRGFLLAGVVFLASIATAMVYFFSNGLRTGGFFPPDRTNELAKLSMHLQTQFRLTTFIMGLCLGHLLFRIKQQQVKVKLSKLQLWAGWGVAALLYVGTVMSTALFDNPQYEHVLWLDTLHNVWSKPAFALAVAWVILVCTVGNGGIVDKLLSWKPLIPLSRLTYCVFLLHLFVQNVQIFRTRTNPTVETWDIWYLFFADVFVSYLVAILLYLGVEAPASNIFNCLFKDSEKSTEKTLDIVLPTLANP</sequence>
<dbReference type="Pfam" id="PF01757">
    <property type="entry name" value="Acyl_transf_3"/>
    <property type="match status" value="1"/>
</dbReference>
<feature type="transmembrane region" description="Helical" evidence="1">
    <location>
        <begin position="453"/>
        <end position="473"/>
    </location>
</feature>
<protein>
    <recommendedName>
        <fullName evidence="2">Nose resistant-to-fluoxetine protein N-terminal domain-containing protein</fullName>
    </recommendedName>
</protein>
<feature type="transmembrane region" description="Helical" evidence="1">
    <location>
        <begin position="574"/>
        <end position="596"/>
    </location>
</feature>
<keyword evidence="1" id="KW-0472">Membrane</keyword>
<dbReference type="InterPro" id="IPR006621">
    <property type="entry name" value="Nose-resist-to-fluoxetine_N"/>
</dbReference>
<dbReference type="PANTHER" id="PTHR11161">
    <property type="entry name" value="O-ACYLTRANSFERASE"/>
    <property type="match status" value="1"/>
</dbReference>
<feature type="transmembrane region" description="Helical" evidence="1">
    <location>
        <begin position="501"/>
        <end position="519"/>
    </location>
</feature>
<feature type="transmembrane region" description="Helical" evidence="1">
    <location>
        <begin position="426"/>
        <end position="446"/>
    </location>
</feature>
<reference evidence="3" key="1">
    <citation type="submission" date="2015-11" db="EMBL/GenBank/DDBJ databases">
        <title>De novo transcriptome assembly of four potential Pierce s Disease insect vectors from Arizona vineyards.</title>
        <authorList>
            <person name="Tassone E.E."/>
        </authorList>
    </citation>
    <scope>NUCLEOTIDE SEQUENCE</scope>
</reference>
<name>A0A1B6KMW3_9HEMI</name>
<feature type="domain" description="Nose resistant-to-fluoxetine protein N-terminal" evidence="2">
    <location>
        <begin position="77"/>
        <end position="207"/>
    </location>
</feature>
<dbReference type="EMBL" id="GEBQ01027179">
    <property type="protein sequence ID" value="JAT12798.1"/>
    <property type="molecule type" value="Transcribed_RNA"/>
</dbReference>
<evidence type="ECO:0000256" key="1">
    <source>
        <dbReference type="SAM" id="Phobius"/>
    </source>
</evidence>
<proteinExistence type="predicted"/>
<dbReference type="Pfam" id="PF20146">
    <property type="entry name" value="NRF"/>
    <property type="match status" value="1"/>
</dbReference>
<feature type="transmembrane region" description="Helical" evidence="1">
    <location>
        <begin position="323"/>
        <end position="344"/>
    </location>
</feature>
<feature type="transmembrane region" description="Helical" evidence="1">
    <location>
        <begin position="531"/>
        <end position="554"/>
    </location>
</feature>
<feature type="non-terminal residue" evidence="3">
    <location>
        <position position="1"/>
    </location>
</feature>
<dbReference type="InterPro" id="IPR052728">
    <property type="entry name" value="O2_lipid_transport_reg"/>
</dbReference>
<keyword evidence="1" id="KW-1133">Transmembrane helix</keyword>
<feature type="transmembrane region" description="Helical" evidence="1">
    <location>
        <begin position="365"/>
        <end position="384"/>
    </location>
</feature>
<keyword evidence="1" id="KW-0812">Transmembrane</keyword>